<gene>
    <name evidence="1" type="ORF">RWH44_03570</name>
</gene>
<dbReference type="Gene3D" id="1.10.10.1150">
    <property type="entry name" value="Coenzyme PQQ synthesis protein D (PqqD)"/>
    <property type="match status" value="1"/>
</dbReference>
<evidence type="ECO:0000313" key="2">
    <source>
        <dbReference type="Proteomes" id="UP001261125"/>
    </source>
</evidence>
<sequence>MTDSTPVWRRADGVGWTQEGSAAYIALPARTTPFAVIRLSEVGAAIWELVDGRRDENEIVAEMVRLWEVDETDVRPTVASFIEALASKGVLQPTGH</sequence>
<protein>
    <submittedName>
        <fullName evidence="1">PqqD family protein</fullName>
    </submittedName>
</protein>
<proteinExistence type="predicted"/>
<comment type="caution">
    <text evidence="1">The sequence shown here is derived from an EMBL/GenBank/DDBJ whole genome shotgun (WGS) entry which is preliminary data.</text>
</comment>
<reference evidence="1 2" key="1">
    <citation type="submission" date="2023-09" db="EMBL/GenBank/DDBJ databases">
        <title>Microbacterium fusihabitans sp. nov., Microbacterium phycihabitans sp. nov., and Microbacterium cervinum sp. nov., isolated from dried seaweeds of beach.</title>
        <authorList>
            <person name="Lee S.D."/>
        </authorList>
    </citation>
    <scope>NUCLEOTIDE SEQUENCE [LARGE SCALE GENOMIC DNA]</scope>
    <source>
        <strain evidence="1 2">KSW2-29</strain>
    </source>
</reference>
<dbReference type="Proteomes" id="UP001261125">
    <property type="component" value="Unassembled WGS sequence"/>
</dbReference>
<dbReference type="RefSeq" id="WP_298871016.1">
    <property type="nucleotide sequence ID" value="NZ_JAWDIT010000001.1"/>
</dbReference>
<dbReference type="InterPro" id="IPR041881">
    <property type="entry name" value="PqqD_sf"/>
</dbReference>
<dbReference type="Pfam" id="PF05402">
    <property type="entry name" value="PqqD"/>
    <property type="match status" value="1"/>
</dbReference>
<evidence type="ECO:0000313" key="1">
    <source>
        <dbReference type="EMBL" id="MDU0344778.1"/>
    </source>
</evidence>
<dbReference type="InterPro" id="IPR008792">
    <property type="entry name" value="PQQD"/>
</dbReference>
<accession>A0ABU3SIZ8</accession>
<keyword evidence="2" id="KW-1185">Reference proteome</keyword>
<dbReference type="EMBL" id="JAWDIT010000001">
    <property type="protein sequence ID" value="MDU0344778.1"/>
    <property type="molecule type" value="Genomic_DNA"/>
</dbReference>
<name>A0ABU3SIZ8_9MICO</name>
<organism evidence="1 2">
    <name type="scientific">Microbacterium phycohabitans</name>
    <dbReference type="NCBI Taxonomy" id="3075993"/>
    <lineage>
        <taxon>Bacteria</taxon>
        <taxon>Bacillati</taxon>
        <taxon>Actinomycetota</taxon>
        <taxon>Actinomycetes</taxon>
        <taxon>Micrococcales</taxon>
        <taxon>Microbacteriaceae</taxon>
        <taxon>Microbacterium</taxon>
    </lineage>
</organism>